<evidence type="ECO:0000256" key="3">
    <source>
        <dbReference type="ARBA" id="ARBA00020768"/>
    </source>
</evidence>
<evidence type="ECO:0000256" key="2">
    <source>
        <dbReference type="ARBA" id="ARBA00004216"/>
    </source>
</evidence>
<comment type="subcellular location">
    <subcellularLocation>
        <location evidence="1">Cytoplasm</location>
        <location evidence="1">Myofibril</location>
        <location evidence="1">Sarcomere</location>
        <location evidence="1">A band</location>
    </subcellularLocation>
    <subcellularLocation>
        <location evidence="2">Cytoplasm</location>
        <location evidence="2">Myofibril</location>
        <location evidence="2">Sarcomere</location>
        <location evidence="2">Z line</location>
    </subcellularLocation>
</comment>
<dbReference type="InterPro" id="IPR011990">
    <property type="entry name" value="TPR-like_helical_dom_sf"/>
</dbReference>
<comment type="caution">
    <text evidence="6">The sequence shown here is derived from an EMBL/GenBank/DDBJ whole genome shotgun (WGS) entry which is preliminary data.</text>
</comment>
<evidence type="ECO:0000313" key="7">
    <source>
        <dbReference type="Proteomes" id="UP001630127"/>
    </source>
</evidence>
<feature type="domain" description="ARM repeat N-terminal plant" evidence="5">
    <location>
        <begin position="3"/>
        <end position="243"/>
    </location>
</feature>
<dbReference type="SMART" id="SM00185">
    <property type="entry name" value="ARM"/>
    <property type="match status" value="1"/>
</dbReference>
<dbReference type="PANTHER" id="PTHR46578">
    <property type="entry name" value="ARM-REPEAT/TETRATRICOPEPTIDE REPEAT (TPR)-LIKE PROTEIN"/>
    <property type="match status" value="1"/>
</dbReference>
<protein>
    <recommendedName>
        <fullName evidence="3">Protein unc-45 homolog B</fullName>
    </recommendedName>
</protein>
<dbReference type="SUPFAM" id="SSF48452">
    <property type="entry name" value="TPR-like"/>
    <property type="match status" value="1"/>
</dbReference>
<evidence type="ECO:0000256" key="1">
    <source>
        <dbReference type="ARBA" id="ARBA00004161"/>
    </source>
</evidence>
<evidence type="ECO:0000259" key="5">
    <source>
        <dbReference type="Pfam" id="PF26524"/>
    </source>
</evidence>
<name>A0ABD3A1N7_9GENT</name>
<dbReference type="Gene3D" id="1.25.40.10">
    <property type="entry name" value="Tetratricopeptide repeat domain"/>
    <property type="match status" value="1"/>
</dbReference>
<proteinExistence type="predicted"/>
<gene>
    <name evidence="6" type="ORF">ACH5RR_014003</name>
</gene>
<evidence type="ECO:0000256" key="4">
    <source>
        <dbReference type="ARBA" id="ARBA00022737"/>
    </source>
</evidence>
<evidence type="ECO:0000313" key="6">
    <source>
        <dbReference type="EMBL" id="KAL3525631.1"/>
    </source>
</evidence>
<dbReference type="Pfam" id="PF26524">
    <property type="entry name" value="ARM_7"/>
    <property type="match status" value="1"/>
</dbReference>
<keyword evidence="4" id="KW-0677">Repeat</keyword>
<accession>A0ABD3A1N7</accession>
<sequence length="573" mass="65584">MELKCSKTTCLMCTMNELDPSMRRAELAKCFSQLHLIDNEDLVITLSGLWSIAIAHPDDAEFPSLGVFECMARLIDRSINDRNWLSRGKNTCIPYYAAHIIGSYTMNKENLAAIAIKSGVIPPLMELLRGKLSWVEQRVAVRALGHLASHRSAFKAITIHEEEIIHLSMNMASTCFVTVYNEFVNLKSHKRVEYHRFLMTRGRGRLEMEDKKAEEWASQLQCWSLYLLNCFAIQKRSINLICKKEFLEDLSGMLGGLQNQNSFSGACLIRSLCLTKDGRSSIANSKRVIKTLGNLSRSSDEWQYKAIESILSLLQDQETRFEVLDLVVPFLVDLVELKTIRGGRSTTIGDAITQALLQDYGRIKYGQLVLKNKKSQKALEKVWDIKVERRKKDDMMSEQEFSERKLMVGMLKLEGNQKFWSGDIDEAGAIYTKALELCPLRMKKERIVLYSNRAQCHLLLREAELAISDTTHALCLSGAMHPHTKSLWRRSQAYDMLGMARQSFLDCLMFINQRTKFKAKSHVRIPYHVVRMLNKQISAMHLFGTSSANPKIIDNEVRESMALRDQDDPTRKR</sequence>
<dbReference type="InterPro" id="IPR000225">
    <property type="entry name" value="Armadillo"/>
</dbReference>
<dbReference type="InterPro" id="IPR016024">
    <property type="entry name" value="ARM-type_fold"/>
</dbReference>
<dbReference type="AlphaFoldDB" id="A0ABD3A1N7"/>
<organism evidence="6 7">
    <name type="scientific">Cinchona calisaya</name>
    <dbReference type="NCBI Taxonomy" id="153742"/>
    <lineage>
        <taxon>Eukaryota</taxon>
        <taxon>Viridiplantae</taxon>
        <taxon>Streptophyta</taxon>
        <taxon>Embryophyta</taxon>
        <taxon>Tracheophyta</taxon>
        <taxon>Spermatophyta</taxon>
        <taxon>Magnoliopsida</taxon>
        <taxon>eudicotyledons</taxon>
        <taxon>Gunneridae</taxon>
        <taxon>Pentapetalae</taxon>
        <taxon>asterids</taxon>
        <taxon>lamiids</taxon>
        <taxon>Gentianales</taxon>
        <taxon>Rubiaceae</taxon>
        <taxon>Cinchonoideae</taxon>
        <taxon>Cinchoneae</taxon>
        <taxon>Cinchona</taxon>
    </lineage>
</organism>
<keyword evidence="7" id="KW-1185">Reference proteome</keyword>
<dbReference type="EMBL" id="JBJUIK010000006">
    <property type="protein sequence ID" value="KAL3525631.1"/>
    <property type="molecule type" value="Genomic_DNA"/>
</dbReference>
<dbReference type="InterPro" id="IPR011989">
    <property type="entry name" value="ARM-like"/>
</dbReference>
<dbReference type="SUPFAM" id="SSF48371">
    <property type="entry name" value="ARM repeat"/>
    <property type="match status" value="1"/>
</dbReference>
<dbReference type="Proteomes" id="UP001630127">
    <property type="component" value="Unassembled WGS sequence"/>
</dbReference>
<reference evidence="6 7" key="1">
    <citation type="submission" date="2024-11" db="EMBL/GenBank/DDBJ databases">
        <title>A near-complete genome assembly of Cinchona calisaya.</title>
        <authorList>
            <person name="Lian D.C."/>
            <person name="Zhao X.W."/>
            <person name="Wei L."/>
        </authorList>
    </citation>
    <scope>NUCLEOTIDE SEQUENCE [LARGE SCALE GENOMIC DNA]</scope>
    <source>
        <tissue evidence="6">Nenye</tissue>
    </source>
</reference>
<dbReference type="PANTHER" id="PTHR46578:SF4">
    <property type="entry name" value="ARM-REPEAT_TETRATRICOPEPTIDE REPEAT (TPR)-LIKE PROTEIN"/>
    <property type="match status" value="1"/>
</dbReference>
<dbReference type="Gene3D" id="1.25.10.10">
    <property type="entry name" value="Leucine-rich Repeat Variant"/>
    <property type="match status" value="1"/>
</dbReference>
<dbReference type="InterPro" id="IPR058868">
    <property type="entry name" value="ARM_7"/>
</dbReference>